<dbReference type="Proteomes" id="UP000077069">
    <property type="component" value="Unassembled WGS sequence"/>
</dbReference>
<protein>
    <submittedName>
        <fullName evidence="1">Uncharacterized protein</fullName>
    </submittedName>
</protein>
<sequence length="190" mass="21826">MRENILNGTGHDSFDTERRWADAHIGIMKTIYQSNDNTHKYFIMCIQSALRVEERTCTTPATYLNELGRVAMNHAEGYYQWSMMEDFGDARLREKLSFHSFIDFAVWGDLISYIKACAGSISKDTLSRAAQFQHGRFSSGRVADMIKDYAPTLYKAMKSDRSPLILILRDALGTEKKKAGRTRWKIAKHE</sequence>
<proteinExistence type="predicted"/>
<gene>
    <name evidence="1" type="ORF">CC84DRAFT_1261322</name>
</gene>
<dbReference type="RefSeq" id="XP_018032956.1">
    <property type="nucleotide sequence ID" value="XM_018185056.1"/>
</dbReference>
<reference evidence="1 2" key="1">
    <citation type="submission" date="2016-05" db="EMBL/GenBank/DDBJ databases">
        <title>Comparative analysis of secretome profiles of manganese(II)-oxidizing ascomycete fungi.</title>
        <authorList>
            <consortium name="DOE Joint Genome Institute"/>
            <person name="Zeiner C.A."/>
            <person name="Purvine S.O."/>
            <person name="Zink E.M."/>
            <person name="Wu S."/>
            <person name="Pasa-Tolic L."/>
            <person name="Chaput D.L."/>
            <person name="Haridas S."/>
            <person name="Grigoriev I.V."/>
            <person name="Santelli C.M."/>
            <person name="Hansel C.M."/>
        </authorList>
    </citation>
    <scope>NUCLEOTIDE SEQUENCE [LARGE SCALE GENOMIC DNA]</scope>
    <source>
        <strain evidence="1 2">AP3s5-JAC2a</strain>
    </source>
</reference>
<evidence type="ECO:0000313" key="2">
    <source>
        <dbReference type="Proteomes" id="UP000077069"/>
    </source>
</evidence>
<dbReference type="EMBL" id="KV441555">
    <property type="protein sequence ID" value="OAG02591.1"/>
    <property type="molecule type" value="Genomic_DNA"/>
</dbReference>
<dbReference type="AlphaFoldDB" id="A0A177C623"/>
<organism evidence="1 2">
    <name type="scientific">Paraphaeosphaeria sporulosa</name>
    <dbReference type="NCBI Taxonomy" id="1460663"/>
    <lineage>
        <taxon>Eukaryota</taxon>
        <taxon>Fungi</taxon>
        <taxon>Dikarya</taxon>
        <taxon>Ascomycota</taxon>
        <taxon>Pezizomycotina</taxon>
        <taxon>Dothideomycetes</taxon>
        <taxon>Pleosporomycetidae</taxon>
        <taxon>Pleosporales</taxon>
        <taxon>Massarineae</taxon>
        <taxon>Didymosphaeriaceae</taxon>
        <taxon>Paraphaeosphaeria</taxon>
    </lineage>
</organism>
<dbReference type="GeneID" id="28768542"/>
<evidence type="ECO:0000313" key="1">
    <source>
        <dbReference type="EMBL" id="OAG02591.1"/>
    </source>
</evidence>
<dbReference type="OrthoDB" id="10267767at2759"/>
<accession>A0A177C623</accession>
<keyword evidence="2" id="KW-1185">Reference proteome</keyword>
<name>A0A177C623_9PLEO</name>
<dbReference type="InParanoid" id="A0A177C623"/>